<dbReference type="Proteomes" id="UP000248257">
    <property type="component" value="Unassembled WGS sequence"/>
</dbReference>
<evidence type="ECO:0000313" key="1">
    <source>
        <dbReference type="EMBL" id="PYD56148.1"/>
    </source>
</evidence>
<dbReference type="AlphaFoldDB" id="A0A318PIZ4"/>
<dbReference type="OrthoDB" id="7275701at2"/>
<name>A0A318PIZ4_KOMXY</name>
<reference evidence="1 2" key="1">
    <citation type="submission" date="2017-07" db="EMBL/GenBank/DDBJ databases">
        <title>A draft genome sequence of Komagataeibacter xylinus LMG 1515.</title>
        <authorList>
            <person name="Skraban J."/>
            <person name="Cleenwerck I."/>
            <person name="Vandamme P."/>
            <person name="Trcek J."/>
        </authorList>
    </citation>
    <scope>NUCLEOTIDE SEQUENCE [LARGE SCALE GENOMIC DNA]</scope>
    <source>
        <strain evidence="1 2">LMG 1515</strain>
    </source>
</reference>
<evidence type="ECO:0000313" key="2">
    <source>
        <dbReference type="Proteomes" id="UP000248257"/>
    </source>
</evidence>
<sequence>MMLCVNRSLKVCRALLARLKLPDMCTPQDLPGPRRNVCLSARLTPAPDDFVLQIWRLDAVRATGNRLAAESQKC</sequence>
<dbReference type="EMBL" id="NKUC01000030">
    <property type="protein sequence ID" value="PYD56148.1"/>
    <property type="molecule type" value="Genomic_DNA"/>
</dbReference>
<comment type="caution">
    <text evidence="1">The sequence shown here is derived from an EMBL/GenBank/DDBJ whole genome shotgun (WGS) entry which is preliminary data.</text>
</comment>
<keyword evidence="2" id="KW-1185">Reference proteome</keyword>
<organism evidence="1 2">
    <name type="scientific">Komagataeibacter xylinus</name>
    <name type="common">Gluconacetobacter xylinus</name>
    <dbReference type="NCBI Taxonomy" id="28448"/>
    <lineage>
        <taxon>Bacteria</taxon>
        <taxon>Pseudomonadati</taxon>
        <taxon>Pseudomonadota</taxon>
        <taxon>Alphaproteobacteria</taxon>
        <taxon>Acetobacterales</taxon>
        <taxon>Acetobacteraceae</taxon>
        <taxon>Komagataeibacter</taxon>
    </lineage>
</organism>
<proteinExistence type="predicted"/>
<gene>
    <name evidence="1" type="ORF">CFR75_12370</name>
</gene>
<accession>A0A318PIZ4</accession>
<protein>
    <submittedName>
        <fullName evidence="1">Uncharacterized protein</fullName>
    </submittedName>
</protein>